<dbReference type="NCBIfam" id="NF002484">
    <property type="entry name" value="PRK01747.1-5"/>
    <property type="match status" value="1"/>
</dbReference>
<evidence type="ECO:0000256" key="5">
    <source>
        <dbReference type="ARBA" id="ARBA00022691"/>
    </source>
</evidence>
<dbReference type="GO" id="GO:0032259">
    <property type="term" value="P:methylation"/>
    <property type="evidence" value="ECO:0007669"/>
    <property type="project" value="UniProtKB-KW"/>
</dbReference>
<dbReference type="GO" id="GO:0002098">
    <property type="term" value="P:tRNA wobble uridine modification"/>
    <property type="evidence" value="ECO:0007669"/>
    <property type="project" value="TreeGrafter"/>
</dbReference>
<dbReference type="GO" id="GO:0050660">
    <property type="term" value="F:flavin adenine dinucleotide binding"/>
    <property type="evidence" value="ECO:0007669"/>
    <property type="project" value="UniProtKB-UniRule"/>
</dbReference>
<dbReference type="NCBIfam" id="NF002480">
    <property type="entry name" value="PRK01747.1-1"/>
    <property type="match status" value="1"/>
</dbReference>
<dbReference type="PANTHER" id="PTHR13847">
    <property type="entry name" value="SARCOSINE DEHYDROGENASE-RELATED"/>
    <property type="match status" value="1"/>
</dbReference>
<keyword evidence="1 10" id="KW-0963">Cytoplasm</keyword>
<evidence type="ECO:0000256" key="1">
    <source>
        <dbReference type="ARBA" id="ARBA00022490"/>
    </source>
</evidence>
<comment type="caution">
    <text evidence="13">The sequence shown here is derived from an EMBL/GenBank/DDBJ whole genome shotgun (WGS) entry which is preliminary data.</text>
</comment>
<dbReference type="PANTHER" id="PTHR13847:SF283">
    <property type="entry name" value="TRNA 5-METHYLAMINOMETHYL-2-THIOURIDINE BIOSYNTHESIS BIFUNCTIONAL PROTEIN MNMC"/>
    <property type="match status" value="1"/>
</dbReference>
<dbReference type="InterPro" id="IPR029063">
    <property type="entry name" value="SAM-dependent_MTases_sf"/>
</dbReference>
<dbReference type="Pfam" id="PF01266">
    <property type="entry name" value="DAO"/>
    <property type="match status" value="1"/>
</dbReference>
<dbReference type="GO" id="GO:0016645">
    <property type="term" value="F:oxidoreductase activity, acting on the CH-NH group of donors"/>
    <property type="evidence" value="ECO:0007669"/>
    <property type="project" value="InterPro"/>
</dbReference>
<dbReference type="EC" id="2.1.1.61" evidence="10"/>
<dbReference type="NCBIfam" id="TIGR03197">
    <property type="entry name" value="MnmC_Cterm"/>
    <property type="match status" value="1"/>
</dbReference>
<evidence type="ECO:0000256" key="2">
    <source>
        <dbReference type="ARBA" id="ARBA00022603"/>
    </source>
</evidence>
<dbReference type="InterPro" id="IPR017610">
    <property type="entry name" value="tRNA_S-uridine_synth_MnmC_C"/>
</dbReference>
<feature type="domain" description="MnmC-like methyltransferase" evidence="12">
    <location>
        <begin position="138"/>
        <end position="264"/>
    </location>
</feature>
<comment type="subcellular location">
    <subcellularLocation>
        <location evidence="10">Cytoplasm</location>
    </subcellularLocation>
</comment>
<dbReference type="NCBIfam" id="NF002482">
    <property type="entry name" value="PRK01747.1-3"/>
    <property type="match status" value="1"/>
</dbReference>
<name>A0A090NHP0_SHIDY</name>
<evidence type="ECO:0000256" key="7">
    <source>
        <dbReference type="ARBA" id="ARBA00022827"/>
    </source>
</evidence>
<keyword evidence="6 10" id="KW-0819">tRNA processing</keyword>
<feature type="domain" description="FAD dependent oxidoreductase" evidence="11">
    <location>
        <begin position="287"/>
        <end position="652"/>
    </location>
</feature>
<keyword evidence="2 10" id="KW-0489">Methyltransferase</keyword>
<dbReference type="Proteomes" id="UP000017944">
    <property type="component" value="Unassembled WGS sequence"/>
</dbReference>
<dbReference type="Gene3D" id="3.30.9.10">
    <property type="entry name" value="D-Amino Acid Oxidase, subunit A, domain 2"/>
    <property type="match status" value="1"/>
</dbReference>
<feature type="region of interest" description="FAD-dependent cmnm(5)s(2)U34 oxidoreductase" evidence="10">
    <location>
        <begin position="290"/>
        <end position="688"/>
    </location>
</feature>
<evidence type="ECO:0000256" key="4">
    <source>
        <dbReference type="ARBA" id="ARBA00022679"/>
    </source>
</evidence>
<dbReference type="InterPro" id="IPR023032">
    <property type="entry name" value="tRNA_MAMT_biosynth_bifunc_MnmC"/>
</dbReference>
<dbReference type="NCBIfam" id="NF033855">
    <property type="entry name" value="tRNA_MNMC2"/>
    <property type="match status" value="1"/>
</dbReference>
<comment type="catalytic activity">
    <reaction evidence="10">
        <text>5-aminomethyl-2-thiouridine(34) in tRNA + S-adenosyl-L-methionine = 5-methylaminomethyl-2-thiouridine(34) in tRNA + S-adenosyl-L-homocysteine + H(+)</text>
        <dbReference type="Rhea" id="RHEA:19569"/>
        <dbReference type="Rhea" id="RHEA-COMP:10195"/>
        <dbReference type="Rhea" id="RHEA-COMP:10197"/>
        <dbReference type="ChEBI" id="CHEBI:15378"/>
        <dbReference type="ChEBI" id="CHEBI:57856"/>
        <dbReference type="ChEBI" id="CHEBI:59789"/>
        <dbReference type="ChEBI" id="CHEBI:74454"/>
        <dbReference type="ChEBI" id="CHEBI:74455"/>
        <dbReference type="EC" id="2.1.1.61"/>
    </reaction>
</comment>
<reference evidence="13 14" key="1">
    <citation type="submission" date="2013-10" db="EMBL/GenBank/DDBJ databases">
        <title>Draft genomes and the virulence plasmids of Sd1617 vaccine constructs: WRSd3 and WRSd5.</title>
        <authorList>
            <person name="Aksomboon Vongsawan A."/>
            <person name="Venkatesan M.M."/>
            <person name="Vaisvil B."/>
            <person name="Emel G."/>
            <person name="Kepatral V."/>
            <person name="Sethabutr O."/>
            <person name="Serichantalergs O."/>
            <person name="Mason C."/>
        </authorList>
    </citation>
    <scope>NUCLEOTIDE SEQUENCE [LARGE SCALE GENOMIC DNA]</scope>
    <source>
        <strain evidence="13 14">WRSd3</strain>
    </source>
</reference>
<dbReference type="NCBIfam" id="NF002481">
    <property type="entry name" value="PRK01747.1-2"/>
    <property type="match status" value="1"/>
</dbReference>
<dbReference type="HAMAP" id="MF_01102">
    <property type="entry name" value="MnmC"/>
    <property type="match status" value="1"/>
</dbReference>
<dbReference type="AlphaFoldDB" id="A0A090NHP0"/>
<keyword evidence="9 10" id="KW-0511">Multifunctional enzyme</keyword>
<dbReference type="PATRIC" id="fig|1401327.3.peg.1928"/>
<comment type="similarity">
    <text evidence="10">In the C-terminal section; belongs to the DAO family.</text>
</comment>
<evidence type="ECO:0000256" key="8">
    <source>
        <dbReference type="ARBA" id="ARBA00023002"/>
    </source>
</evidence>
<dbReference type="InterPro" id="IPR036188">
    <property type="entry name" value="FAD/NAD-bd_sf"/>
</dbReference>
<evidence type="ECO:0000256" key="3">
    <source>
        <dbReference type="ARBA" id="ARBA00022630"/>
    </source>
</evidence>
<dbReference type="EMBL" id="AXUT01000158">
    <property type="protein sequence ID" value="ESU79496.1"/>
    <property type="molecule type" value="Genomic_DNA"/>
</dbReference>
<evidence type="ECO:0000256" key="10">
    <source>
        <dbReference type="HAMAP-Rule" id="MF_01102"/>
    </source>
</evidence>
<evidence type="ECO:0000256" key="6">
    <source>
        <dbReference type="ARBA" id="ARBA00022694"/>
    </source>
</evidence>
<organism evidence="13 14">
    <name type="scientific">Shigella dysenteriae WRSd3</name>
    <dbReference type="NCBI Taxonomy" id="1401327"/>
    <lineage>
        <taxon>Bacteria</taxon>
        <taxon>Pseudomonadati</taxon>
        <taxon>Pseudomonadota</taxon>
        <taxon>Gammaproteobacteria</taxon>
        <taxon>Enterobacterales</taxon>
        <taxon>Enterobacteriaceae</taxon>
        <taxon>Shigella</taxon>
    </lineage>
</organism>
<dbReference type="InterPro" id="IPR008471">
    <property type="entry name" value="MnmC-like_methylTransf"/>
</dbReference>
<gene>
    <name evidence="10" type="primary">mnmC</name>
    <name evidence="13" type="ORF">WRSd3_02082</name>
</gene>
<evidence type="ECO:0000313" key="13">
    <source>
        <dbReference type="EMBL" id="ESU79496.1"/>
    </source>
</evidence>
<evidence type="ECO:0000259" key="12">
    <source>
        <dbReference type="Pfam" id="PF05430"/>
    </source>
</evidence>
<dbReference type="InterPro" id="IPR006076">
    <property type="entry name" value="FAD-dep_OxRdtase"/>
</dbReference>
<keyword evidence="7 10" id="KW-0274">FAD</keyword>
<dbReference type="GO" id="GO:0005737">
    <property type="term" value="C:cytoplasm"/>
    <property type="evidence" value="ECO:0007669"/>
    <property type="project" value="UniProtKB-SubCell"/>
</dbReference>
<proteinExistence type="inferred from homology"/>
<evidence type="ECO:0000259" key="11">
    <source>
        <dbReference type="Pfam" id="PF01266"/>
    </source>
</evidence>
<evidence type="ECO:0000313" key="14">
    <source>
        <dbReference type="Proteomes" id="UP000017944"/>
    </source>
</evidence>
<dbReference type="FunFam" id="3.40.50.150:FF:000107">
    <property type="entry name" value="tRNA 5-methylaminomethyl-2-thiouridine biosynthesis bifunctional protein MnmC"/>
    <property type="match status" value="1"/>
</dbReference>
<accession>A0A090NHP0</accession>
<keyword evidence="8 10" id="KW-0560">Oxidoreductase</keyword>
<comment type="similarity">
    <text evidence="10">In the N-terminal section; belongs to the methyltransferase superfamily. tRNA (mnm(5)s(2)U34)-methyltransferase family.</text>
</comment>
<keyword evidence="3 10" id="KW-0285">Flavoprotein</keyword>
<dbReference type="SUPFAM" id="SSF51905">
    <property type="entry name" value="FAD/NAD(P)-binding domain"/>
    <property type="match status" value="1"/>
</dbReference>
<dbReference type="Gene3D" id="3.50.50.60">
    <property type="entry name" value="FAD/NAD(P)-binding domain"/>
    <property type="match status" value="1"/>
</dbReference>
<evidence type="ECO:0000256" key="9">
    <source>
        <dbReference type="ARBA" id="ARBA00023268"/>
    </source>
</evidence>
<dbReference type="Gene3D" id="3.40.50.150">
    <property type="entry name" value="Vaccinia Virus protein VP39"/>
    <property type="match status" value="1"/>
</dbReference>
<protein>
    <recommendedName>
        <fullName evidence="10">tRNA 5-methylaminomethyl-2-thiouridine biosynthesis bifunctional protein MnmC</fullName>
        <shortName evidence="10">tRNA mnm(5)s(2)U biosynthesis bifunctional protein</shortName>
    </recommendedName>
    <domain>
        <recommendedName>
            <fullName evidence="10">tRNA (mnm(5)s(2)U34)-methyltransferase</fullName>
            <ecNumber evidence="10">2.1.1.61</ecNumber>
        </recommendedName>
    </domain>
    <domain>
        <recommendedName>
            <fullName evidence="10">FAD-dependent cmnm(5)s(2)U34 oxidoreductase</fullName>
            <ecNumber evidence="10">1.5.-.-</ecNumber>
        </recommendedName>
    </domain>
</protein>
<dbReference type="Pfam" id="PF05430">
    <property type="entry name" value="Methyltransf_30"/>
    <property type="match status" value="1"/>
</dbReference>
<dbReference type="EC" id="1.5.-.-" evidence="10"/>
<keyword evidence="5 10" id="KW-0949">S-adenosyl-L-methionine</keyword>
<keyword evidence="4 10" id="KW-0808">Transferase</keyword>
<dbReference type="InterPro" id="IPR047785">
    <property type="entry name" value="tRNA_MNMC2"/>
</dbReference>
<sequence>MRSLTHIAKIEPPPVRRVTYVKHYSIQPANLEFNAEGTPVSRDFDDVYFSNDNGLEETRYVFLGGNQLEARFPEYPHPLFVVAESGFGTGLNFLTLWQAFDQFREAHPQAQLQRLHFISFEKFPLTRSDLVLAHQHWPELAPWAEQLQAQWPMPLPGCHRLLLDEGRVTLDLWFGDINELTSQLDDSLNQKVDAWFLDGFAPAKNPDMWTQNLFNAMARLARPSGTLATFTSAGFVRRGLQDAGFTMQKRKGFGRKREMLCGVMEQTLPLPCSTPWFNRTGSSKREVAIIGGGIASALLSLALLRRSWQVTLYCADEAPALGASGNRQGALYPLLSKHDEALNRFFSNAFTFARRFYDQLPVKFDHDWCGVTQLGWDEKSQHKIAQMLSMDLPEELAVAVEANAVEQITGVATNCSGITYPQGGWLCPAELTRNVLELAQQQGLQIYYQYQLQDLSRKDDCWLLNFAEDQQATHSVVVLANGHQISRFSQTSSLPVYSVAGQVSHIPTTPELAKLKQVLCYDGYLTPQNPANQHHCIGASYHRGSEDTAYSDEDQQQNRQRLIDCFPQAQWAKEVDISEKEARCGVRCATRDHLPMVGNVPDYEATLVEYASLAEQKDKAVSAPVYDDLFMLDALGSRGLCSAPLCAEILAAQMSEEPIPMDASTLAALNPNRLWVRKLLKGKAVKAG</sequence>
<feature type="region of interest" description="tRNA (mnm(5)s(2)U34)-methyltransferase" evidence="10">
    <location>
        <begin position="1"/>
        <end position="265"/>
    </location>
</feature>
<dbReference type="GO" id="GO:0004808">
    <property type="term" value="F:tRNA (5-methylaminomethyl-2-thiouridylate)(34)-methyltransferase activity"/>
    <property type="evidence" value="ECO:0007669"/>
    <property type="project" value="UniProtKB-EC"/>
</dbReference>
<comment type="cofactor">
    <cofactor evidence="10">
        <name>FAD</name>
        <dbReference type="ChEBI" id="CHEBI:57692"/>
    </cofactor>
</comment>
<comment type="function">
    <text evidence="10">Catalyzes the last two steps in the biosynthesis of 5-methylaminomethyl-2-thiouridine (mnm(5)s(2)U) at the wobble position (U34) in tRNA. Catalyzes the FAD-dependent demodification of cmnm(5)s(2)U34 to nm(5)s(2)U34, followed by the transfer of a methyl group from S-adenosyl-L-methionine to nm(5)s(2)U34, to form mnm(5)s(2)U34.</text>
</comment>